<dbReference type="OMA" id="HEAKFTR"/>
<keyword evidence="2" id="KW-1185">Reference proteome</keyword>
<reference evidence="1 2" key="1">
    <citation type="journal article" date="2011" name="PLoS Pathog.">
        <title>Endophytic Life Strategies Decoded by Genome and Transcriptome Analyses of the Mutualistic Root Symbiont Piriformospora indica.</title>
        <authorList>
            <person name="Zuccaro A."/>
            <person name="Lahrmann U."/>
            <person name="Guldener U."/>
            <person name="Langen G."/>
            <person name="Pfiffi S."/>
            <person name="Biedenkopf D."/>
            <person name="Wong P."/>
            <person name="Samans B."/>
            <person name="Grimm C."/>
            <person name="Basiewicz M."/>
            <person name="Murat C."/>
            <person name="Martin F."/>
            <person name="Kogel K.H."/>
        </authorList>
    </citation>
    <scope>NUCLEOTIDE SEQUENCE [LARGE SCALE GENOMIC DNA]</scope>
    <source>
        <strain evidence="1 2">DSM 11827</strain>
    </source>
</reference>
<dbReference type="PANTHER" id="PTHR22845">
    <property type="entry name" value="APOPTOTIC PROTEASE-ACTIVATING FACTOR 1"/>
    <property type="match status" value="1"/>
</dbReference>
<proteinExistence type="predicted"/>
<dbReference type="AlphaFoldDB" id="G4U041"/>
<dbReference type="OrthoDB" id="1658288at2759"/>
<name>G4U041_SERID</name>
<dbReference type="Proteomes" id="UP000007148">
    <property type="component" value="Unassembled WGS sequence"/>
</dbReference>
<dbReference type="PANTHER" id="PTHR22845:SF5">
    <property type="entry name" value="APOPTOTIC PROTEASE-ACTIVATING FACTOR 1"/>
    <property type="match status" value="1"/>
</dbReference>
<dbReference type="HOGENOM" id="CLU_000288_125_13_1"/>
<dbReference type="SUPFAM" id="SSF52540">
    <property type="entry name" value="P-loop containing nucleoside triphosphate hydrolases"/>
    <property type="match status" value="1"/>
</dbReference>
<dbReference type="Gene3D" id="3.40.50.300">
    <property type="entry name" value="P-loop containing nucleotide triphosphate hydrolases"/>
    <property type="match status" value="1"/>
</dbReference>
<accession>G4U041</accession>
<comment type="caution">
    <text evidence="1">The sequence shown here is derived from an EMBL/GenBank/DDBJ whole genome shotgun (WGS) entry which is preliminary data.</text>
</comment>
<sequence length="384" mass="43390">MIPKPRPPLSRSYIERKEIESLITKKLLPERRGKHQPRCILYGLGGAGKTQLATNWIQEHEAKFTRVIMVDASSQSQLEADLERSIRSLGQEYSKMTWKDAVAYLDGKEKGWNSGCVKYAPDGAVHVGGLEESEAVNLLHTIANITPTSDVESLEIVRELGMLALAITQAGAFIRKTRNLHTYLETFRQYRDRLLREQPDIGTEYAFSTYTAFDLSFNELPANTQDFLRLCAFLHPSLIPKDLFRRSISSGFTTYIVRDSLPPPESDKTFISNLQFLGPKWDEITFQKIVDSASQASFIDVSTDGSFYTVHPLLQMYLKDRLGEEENRRYMHTTAQLLLGAIRPHPSVGAVRVRGTRTGVPRTLLLFGELERLPRAVGSHISTM</sequence>
<evidence type="ECO:0000313" key="1">
    <source>
        <dbReference type="EMBL" id="CCA76934.1"/>
    </source>
</evidence>
<protein>
    <submittedName>
        <fullName evidence="1">Uncharacterized protein</fullName>
    </submittedName>
</protein>
<dbReference type="InterPro" id="IPR027417">
    <property type="entry name" value="P-loop_NTPase"/>
</dbReference>
<gene>
    <name evidence="1" type="ORF">PIIN_10917</name>
</gene>
<dbReference type="EMBL" id="CAFZ01001120">
    <property type="protein sequence ID" value="CCA76934.1"/>
    <property type="molecule type" value="Genomic_DNA"/>
</dbReference>
<dbReference type="InParanoid" id="G4U041"/>
<evidence type="ECO:0000313" key="2">
    <source>
        <dbReference type="Proteomes" id="UP000007148"/>
    </source>
</evidence>
<organism evidence="1 2">
    <name type="scientific">Serendipita indica (strain DSM 11827)</name>
    <name type="common">Root endophyte fungus</name>
    <name type="synonym">Piriformospora indica</name>
    <dbReference type="NCBI Taxonomy" id="1109443"/>
    <lineage>
        <taxon>Eukaryota</taxon>
        <taxon>Fungi</taxon>
        <taxon>Dikarya</taxon>
        <taxon>Basidiomycota</taxon>
        <taxon>Agaricomycotina</taxon>
        <taxon>Agaricomycetes</taxon>
        <taxon>Sebacinales</taxon>
        <taxon>Serendipitaceae</taxon>
        <taxon>Serendipita</taxon>
    </lineage>
</organism>